<evidence type="ECO:0000259" key="4">
    <source>
        <dbReference type="PROSITE" id="PS50932"/>
    </source>
</evidence>
<keyword evidence="2" id="KW-0238">DNA-binding</keyword>
<dbReference type="CDD" id="cd01392">
    <property type="entry name" value="HTH_LacI"/>
    <property type="match status" value="1"/>
</dbReference>
<organism evidence="5">
    <name type="scientific">Streptomyces sp. NBC_01401</name>
    <dbReference type="NCBI Taxonomy" id="2903854"/>
    <lineage>
        <taxon>Bacteria</taxon>
        <taxon>Bacillati</taxon>
        <taxon>Actinomycetota</taxon>
        <taxon>Actinomycetes</taxon>
        <taxon>Kitasatosporales</taxon>
        <taxon>Streptomycetaceae</taxon>
        <taxon>Streptomyces</taxon>
    </lineage>
</organism>
<gene>
    <name evidence="5" type="ORF">OG626_23670</name>
</gene>
<dbReference type="GO" id="GO:0000976">
    <property type="term" value="F:transcription cis-regulatory region binding"/>
    <property type="evidence" value="ECO:0007669"/>
    <property type="project" value="TreeGrafter"/>
</dbReference>
<keyword evidence="3" id="KW-0804">Transcription</keyword>
<accession>A0AAU3H0X0</accession>
<name>A0AAU3H0X0_9ACTN</name>
<dbReference type="SMART" id="SM00354">
    <property type="entry name" value="HTH_LACI"/>
    <property type="match status" value="1"/>
</dbReference>
<evidence type="ECO:0000313" key="5">
    <source>
        <dbReference type="EMBL" id="WTY97673.1"/>
    </source>
</evidence>
<protein>
    <submittedName>
        <fullName evidence="5">LacI family transcriptional regulator</fullName>
    </submittedName>
</protein>
<dbReference type="Pfam" id="PF00356">
    <property type="entry name" value="LacI"/>
    <property type="match status" value="1"/>
</dbReference>
<dbReference type="PANTHER" id="PTHR30146">
    <property type="entry name" value="LACI-RELATED TRANSCRIPTIONAL REPRESSOR"/>
    <property type="match status" value="1"/>
</dbReference>
<dbReference type="PANTHER" id="PTHR30146:SF153">
    <property type="entry name" value="LACTOSE OPERON REPRESSOR"/>
    <property type="match status" value="1"/>
</dbReference>
<dbReference type="SUPFAM" id="SSF47413">
    <property type="entry name" value="lambda repressor-like DNA-binding domains"/>
    <property type="match status" value="1"/>
</dbReference>
<dbReference type="Pfam" id="PF13377">
    <property type="entry name" value="Peripla_BP_3"/>
    <property type="match status" value="1"/>
</dbReference>
<dbReference type="InterPro" id="IPR046335">
    <property type="entry name" value="LacI/GalR-like_sensor"/>
</dbReference>
<sequence length="336" mass="35253">MTKRRLTQVAEYAGVSEATVSRVLNGSPDVGTATREAVLSALDVCGIERPSRYRAERARLIGLVVPDLQNPIFSAFAEALCGLLNKRGLIPVLCTRTADGVSEAHYIEMLLRQNIGGIVFIGASYADAGPEHGRVLRERGIPMVLVNAADENMGVAQVRVDDALAAEQALTHLAALGHERIGMILGPVGHVPSARKLAGFAAFCARRGVAAEGWRRLVVHALFTMEGGATALPRLLAEGVTGIVCASDALALGVVRGARRQGVSVPRDLSVVGFDDSPLLVATDPPLTTARQPIQAMASAVAASLTAQIDGHTGANELMMFDTELIVRGSTAARLG</sequence>
<dbReference type="InterPro" id="IPR000843">
    <property type="entry name" value="HTH_LacI"/>
</dbReference>
<evidence type="ECO:0000256" key="2">
    <source>
        <dbReference type="ARBA" id="ARBA00023125"/>
    </source>
</evidence>
<keyword evidence="1" id="KW-0805">Transcription regulation</keyword>
<feature type="domain" description="HTH lacI-type" evidence="4">
    <location>
        <begin position="4"/>
        <end position="59"/>
    </location>
</feature>
<dbReference type="AlphaFoldDB" id="A0AAU3H0X0"/>
<proteinExistence type="predicted"/>
<dbReference type="InterPro" id="IPR028082">
    <property type="entry name" value="Peripla_BP_I"/>
</dbReference>
<dbReference type="GO" id="GO:0003700">
    <property type="term" value="F:DNA-binding transcription factor activity"/>
    <property type="evidence" value="ECO:0007669"/>
    <property type="project" value="TreeGrafter"/>
</dbReference>
<dbReference type="SUPFAM" id="SSF53822">
    <property type="entry name" value="Periplasmic binding protein-like I"/>
    <property type="match status" value="1"/>
</dbReference>
<dbReference type="PROSITE" id="PS50932">
    <property type="entry name" value="HTH_LACI_2"/>
    <property type="match status" value="1"/>
</dbReference>
<dbReference type="Gene3D" id="3.40.50.2300">
    <property type="match status" value="2"/>
</dbReference>
<evidence type="ECO:0000256" key="1">
    <source>
        <dbReference type="ARBA" id="ARBA00023015"/>
    </source>
</evidence>
<dbReference type="Gene3D" id="1.10.260.40">
    <property type="entry name" value="lambda repressor-like DNA-binding domains"/>
    <property type="match status" value="1"/>
</dbReference>
<reference evidence="5" key="1">
    <citation type="submission" date="2022-10" db="EMBL/GenBank/DDBJ databases">
        <title>The complete genomes of actinobacterial strains from the NBC collection.</title>
        <authorList>
            <person name="Joergensen T.S."/>
            <person name="Alvarez Arevalo M."/>
            <person name="Sterndorff E.B."/>
            <person name="Faurdal D."/>
            <person name="Vuksanovic O."/>
            <person name="Mourched A.-S."/>
            <person name="Charusanti P."/>
            <person name="Shaw S."/>
            <person name="Blin K."/>
            <person name="Weber T."/>
        </authorList>
    </citation>
    <scope>NUCLEOTIDE SEQUENCE</scope>
    <source>
        <strain evidence="5">NBC_01401</strain>
    </source>
</reference>
<dbReference type="InterPro" id="IPR010982">
    <property type="entry name" value="Lambda_DNA-bd_dom_sf"/>
</dbReference>
<evidence type="ECO:0000256" key="3">
    <source>
        <dbReference type="ARBA" id="ARBA00023163"/>
    </source>
</evidence>
<dbReference type="EMBL" id="CP109535">
    <property type="protein sequence ID" value="WTY97673.1"/>
    <property type="molecule type" value="Genomic_DNA"/>
</dbReference>